<dbReference type="EMBL" id="VDUX01000001">
    <property type="protein sequence ID" value="TXL63150.1"/>
    <property type="molecule type" value="Genomic_DNA"/>
</dbReference>
<dbReference type="CDD" id="cd01823">
    <property type="entry name" value="SEST_like"/>
    <property type="match status" value="1"/>
</dbReference>
<reference evidence="4 5" key="1">
    <citation type="submission" date="2019-06" db="EMBL/GenBank/DDBJ databases">
        <title>Aeromicrobium sp. nov., isolated from a maize field.</title>
        <authorList>
            <person name="Lin S.-Y."/>
            <person name="Tsai C.-F."/>
            <person name="Young C.-C."/>
        </authorList>
    </citation>
    <scope>NUCLEOTIDE SEQUENCE [LARGE SCALE GENOMIC DNA]</scope>
    <source>
        <strain evidence="4 5">CC-CFT486</strain>
    </source>
</reference>
<evidence type="ECO:0000256" key="2">
    <source>
        <dbReference type="SAM" id="SignalP"/>
    </source>
</evidence>
<keyword evidence="2" id="KW-0732">Signal</keyword>
<feature type="signal peptide" evidence="2">
    <location>
        <begin position="1"/>
        <end position="23"/>
    </location>
</feature>
<evidence type="ECO:0000256" key="1">
    <source>
        <dbReference type="PIRSR" id="PIRSR637460-2"/>
    </source>
</evidence>
<dbReference type="PANTHER" id="PTHR37981">
    <property type="entry name" value="LIPASE 2"/>
    <property type="match status" value="1"/>
</dbReference>
<keyword evidence="1" id="KW-1015">Disulfide bond</keyword>
<gene>
    <name evidence="4" type="ORF">FHP06_02690</name>
</gene>
<keyword evidence="5" id="KW-1185">Reference proteome</keyword>
<feature type="disulfide bond" evidence="1">
    <location>
        <begin position="126"/>
        <end position="140"/>
    </location>
</feature>
<dbReference type="Pfam" id="PF13472">
    <property type="entry name" value="Lipase_GDSL_2"/>
    <property type="match status" value="1"/>
</dbReference>
<sequence length="280" mass="29584">MKRVVVILAAVLAVMGNLGAAHADPDVDYVNLGDRYSAGSGNLPLARGFDPRCLQSARNWAHDIAIAKGYRLTDVSCGGAQTKDFTGSQYDGVAPQLDALSADTDLVTFTIGGNDNGTLLNVAGKCGAAAISHLGLGNPCEKKYGDSFAETIRTSTYANLVAAFTAVKAKAPNARIVAANYLWLIPPTRGCFPVMPLARGDIPYLRGIQQTLSDAIERAADDTGIEFLDFSEVSEGRDACQRADVRWVEPVLVPKLAVIHPNVKGEAGMAQHAIDALGLE</sequence>
<name>A0A5C8NQ00_9ACTN</name>
<dbReference type="RefSeq" id="WP_147683496.1">
    <property type="nucleotide sequence ID" value="NZ_VDUX01000001.1"/>
</dbReference>
<keyword evidence="4" id="KW-0378">Hydrolase</keyword>
<evidence type="ECO:0000313" key="4">
    <source>
        <dbReference type="EMBL" id="TXL63150.1"/>
    </source>
</evidence>
<protein>
    <submittedName>
        <fullName evidence="4">SGNH/GDSL hydrolase family protein</fullName>
    </submittedName>
</protein>
<dbReference type="GO" id="GO:0004806">
    <property type="term" value="F:triacylglycerol lipase activity"/>
    <property type="evidence" value="ECO:0007669"/>
    <property type="project" value="TreeGrafter"/>
</dbReference>
<organism evidence="4 5">
    <name type="scientific">Aeromicrobium terrae</name>
    <dbReference type="NCBI Taxonomy" id="2498846"/>
    <lineage>
        <taxon>Bacteria</taxon>
        <taxon>Bacillati</taxon>
        <taxon>Actinomycetota</taxon>
        <taxon>Actinomycetes</taxon>
        <taxon>Propionibacteriales</taxon>
        <taxon>Nocardioidaceae</taxon>
        <taxon>Aeromicrobium</taxon>
    </lineage>
</organism>
<accession>A0A5C8NQ00</accession>
<dbReference type="SUPFAM" id="SSF52266">
    <property type="entry name" value="SGNH hydrolase"/>
    <property type="match status" value="1"/>
</dbReference>
<feature type="domain" description="SGNH hydrolase-type esterase" evidence="3">
    <location>
        <begin position="32"/>
        <end position="266"/>
    </location>
</feature>
<feature type="disulfide bond" evidence="1">
    <location>
        <begin position="53"/>
        <end position="77"/>
    </location>
</feature>
<dbReference type="Proteomes" id="UP000321571">
    <property type="component" value="Unassembled WGS sequence"/>
</dbReference>
<dbReference type="PANTHER" id="PTHR37981:SF1">
    <property type="entry name" value="SGNH HYDROLASE-TYPE ESTERASE DOMAIN-CONTAINING PROTEIN"/>
    <property type="match status" value="1"/>
</dbReference>
<feature type="disulfide bond" evidence="1">
    <location>
        <begin position="191"/>
        <end position="240"/>
    </location>
</feature>
<dbReference type="AlphaFoldDB" id="A0A5C8NQ00"/>
<evidence type="ECO:0000313" key="5">
    <source>
        <dbReference type="Proteomes" id="UP000321571"/>
    </source>
</evidence>
<feature type="chain" id="PRO_5022826560" evidence="2">
    <location>
        <begin position="24"/>
        <end position="280"/>
    </location>
</feature>
<comment type="caution">
    <text evidence="4">The sequence shown here is derived from an EMBL/GenBank/DDBJ whole genome shotgun (WGS) entry which is preliminary data.</text>
</comment>
<dbReference type="InterPro" id="IPR037460">
    <property type="entry name" value="SEST-like"/>
</dbReference>
<dbReference type="Gene3D" id="3.40.50.1110">
    <property type="entry name" value="SGNH hydrolase"/>
    <property type="match status" value="1"/>
</dbReference>
<dbReference type="InterPro" id="IPR013830">
    <property type="entry name" value="SGNH_hydro"/>
</dbReference>
<dbReference type="InterPro" id="IPR036514">
    <property type="entry name" value="SGNH_hydro_sf"/>
</dbReference>
<evidence type="ECO:0000259" key="3">
    <source>
        <dbReference type="Pfam" id="PF13472"/>
    </source>
</evidence>
<dbReference type="GO" id="GO:0019433">
    <property type="term" value="P:triglyceride catabolic process"/>
    <property type="evidence" value="ECO:0007669"/>
    <property type="project" value="TreeGrafter"/>
</dbReference>
<proteinExistence type="predicted"/>
<dbReference type="OrthoDB" id="5503950at2"/>